<dbReference type="Proteomes" id="UP001589575">
    <property type="component" value="Unassembled WGS sequence"/>
</dbReference>
<keyword evidence="3" id="KW-1185">Reference proteome</keyword>
<sequence>MSSSPRPVRTPPPSGGAWSRSPSAPSKREVTTTSGQAQPDAGRHRIRAVTAGVVRWGGGDGPLPQRAISPPGPRWAKMDHLCALVGGTIHPARQGFRKTSRSAASALPCGWTVVAALVPV</sequence>
<evidence type="ECO:0000313" key="2">
    <source>
        <dbReference type="EMBL" id="MFB9071685.1"/>
    </source>
</evidence>
<reference evidence="2 3" key="1">
    <citation type="submission" date="2024-09" db="EMBL/GenBank/DDBJ databases">
        <authorList>
            <person name="Sun Q."/>
            <person name="Mori K."/>
        </authorList>
    </citation>
    <scope>NUCLEOTIDE SEQUENCE [LARGE SCALE GENOMIC DNA]</scope>
    <source>
        <strain evidence="2 3">CCM 7609</strain>
    </source>
</reference>
<accession>A0ABV5FYB8</accession>
<evidence type="ECO:0000256" key="1">
    <source>
        <dbReference type="SAM" id="MobiDB-lite"/>
    </source>
</evidence>
<dbReference type="EMBL" id="JBHMFI010000001">
    <property type="protein sequence ID" value="MFB9071685.1"/>
    <property type="molecule type" value="Genomic_DNA"/>
</dbReference>
<organism evidence="2 3">
    <name type="scientific">Citricoccus parietis</name>
    <dbReference type="NCBI Taxonomy" id="592307"/>
    <lineage>
        <taxon>Bacteria</taxon>
        <taxon>Bacillati</taxon>
        <taxon>Actinomycetota</taxon>
        <taxon>Actinomycetes</taxon>
        <taxon>Micrococcales</taxon>
        <taxon>Micrococcaceae</taxon>
        <taxon>Citricoccus</taxon>
    </lineage>
</organism>
<feature type="region of interest" description="Disordered" evidence="1">
    <location>
        <begin position="55"/>
        <end position="74"/>
    </location>
</feature>
<evidence type="ECO:0000313" key="3">
    <source>
        <dbReference type="Proteomes" id="UP001589575"/>
    </source>
</evidence>
<feature type="region of interest" description="Disordered" evidence="1">
    <location>
        <begin position="1"/>
        <end position="45"/>
    </location>
</feature>
<name>A0ABV5FYB8_9MICC</name>
<gene>
    <name evidence="2" type="ORF">ACFFX0_10915</name>
</gene>
<proteinExistence type="predicted"/>
<protein>
    <submittedName>
        <fullName evidence="2">Uncharacterized protein</fullName>
    </submittedName>
</protein>
<comment type="caution">
    <text evidence="2">The sequence shown here is derived from an EMBL/GenBank/DDBJ whole genome shotgun (WGS) entry which is preliminary data.</text>
</comment>